<feature type="compositionally biased region" description="Pro residues" evidence="1">
    <location>
        <begin position="138"/>
        <end position="156"/>
    </location>
</feature>
<feature type="region of interest" description="Disordered" evidence="1">
    <location>
        <begin position="25"/>
        <end position="56"/>
    </location>
</feature>
<feature type="compositionally biased region" description="Low complexity" evidence="1">
    <location>
        <begin position="157"/>
        <end position="167"/>
    </location>
</feature>
<organism evidence="3 4">
    <name type="scientific">Phenylobacterium terrae</name>
    <dbReference type="NCBI Taxonomy" id="2665495"/>
    <lineage>
        <taxon>Bacteria</taxon>
        <taxon>Pseudomonadati</taxon>
        <taxon>Pseudomonadota</taxon>
        <taxon>Alphaproteobacteria</taxon>
        <taxon>Caulobacterales</taxon>
        <taxon>Caulobacteraceae</taxon>
        <taxon>Phenylobacterium</taxon>
    </lineage>
</organism>
<keyword evidence="4" id="KW-1185">Reference proteome</keyword>
<feature type="compositionally biased region" description="Pro residues" evidence="1">
    <location>
        <begin position="32"/>
        <end position="41"/>
    </location>
</feature>
<feature type="transmembrane region" description="Helical" evidence="2">
    <location>
        <begin position="59"/>
        <end position="78"/>
    </location>
</feature>
<name>A0ABW4N190_9CAUL</name>
<evidence type="ECO:0000256" key="2">
    <source>
        <dbReference type="SAM" id="Phobius"/>
    </source>
</evidence>
<comment type="caution">
    <text evidence="3">The sequence shown here is derived from an EMBL/GenBank/DDBJ whole genome shotgun (WGS) entry which is preliminary data.</text>
</comment>
<feature type="compositionally biased region" description="Pro residues" evidence="1">
    <location>
        <begin position="168"/>
        <end position="181"/>
    </location>
</feature>
<evidence type="ECO:0008006" key="5">
    <source>
        <dbReference type="Google" id="ProtNLM"/>
    </source>
</evidence>
<proteinExistence type="predicted"/>
<dbReference type="Proteomes" id="UP001597237">
    <property type="component" value="Unassembled WGS sequence"/>
</dbReference>
<evidence type="ECO:0000313" key="3">
    <source>
        <dbReference type="EMBL" id="MFD1783607.1"/>
    </source>
</evidence>
<keyword evidence="2" id="KW-0472">Membrane</keyword>
<keyword evidence="2" id="KW-0812">Transmembrane</keyword>
<feature type="compositionally biased region" description="Pro residues" evidence="1">
    <location>
        <begin position="119"/>
        <end position="128"/>
    </location>
</feature>
<evidence type="ECO:0000313" key="4">
    <source>
        <dbReference type="Proteomes" id="UP001597237"/>
    </source>
</evidence>
<accession>A0ABW4N190</accession>
<reference evidence="4" key="1">
    <citation type="journal article" date="2019" name="Int. J. Syst. Evol. Microbiol.">
        <title>The Global Catalogue of Microorganisms (GCM) 10K type strain sequencing project: providing services to taxonomists for standard genome sequencing and annotation.</title>
        <authorList>
            <consortium name="The Broad Institute Genomics Platform"/>
            <consortium name="The Broad Institute Genome Sequencing Center for Infectious Disease"/>
            <person name="Wu L."/>
            <person name="Ma J."/>
        </authorList>
    </citation>
    <scope>NUCLEOTIDE SEQUENCE [LARGE SCALE GENOMIC DNA]</scope>
    <source>
        <strain evidence="4">DFY28</strain>
    </source>
</reference>
<keyword evidence="2" id="KW-1133">Transmembrane helix</keyword>
<gene>
    <name evidence="3" type="ORF">ACFSC0_09405</name>
</gene>
<protein>
    <recommendedName>
        <fullName evidence="5">Lysozyme inhibitor LprI N-terminal domain-containing protein</fullName>
    </recommendedName>
</protein>
<sequence length="285" mass="30406">MADQPRDFIPKDNPEGDRMLVFELASKDRPSAGPPPPPPQAEEPLPLSREPRRKGSRKTLWLGVAGAVALGAVLGVVARPELVGEPQKMQAARPPAEAPAITVPQMQVMVRDEPEGEATPPPASPPAEPSDSQLAAVPAPPAPAAPAAEPPAPRLGPPAQVAIAPARPATPPRAESPPPEPRLATRTEPEPPRVRPSFDCRYAGSLSEEMVCSDPQLAAADRRLARAYERAVAAGVPRRYLRAEQDDWLAIREQAARRSPGAVADIYEQRTAELNDMAIEAQEGF</sequence>
<dbReference type="EMBL" id="JBHUEY010000001">
    <property type="protein sequence ID" value="MFD1783607.1"/>
    <property type="molecule type" value="Genomic_DNA"/>
</dbReference>
<feature type="region of interest" description="Disordered" evidence="1">
    <location>
        <begin position="86"/>
        <end position="198"/>
    </location>
</feature>
<dbReference type="RefSeq" id="WP_377283199.1">
    <property type="nucleotide sequence ID" value="NZ_JBHRSI010000008.1"/>
</dbReference>
<evidence type="ECO:0000256" key="1">
    <source>
        <dbReference type="SAM" id="MobiDB-lite"/>
    </source>
</evidence>
<feature type="compositionally biased region" description="Basic and acidic residues" evidence="1">
    <location>
        <begin position="183"/>
        <end position="198"/>
    </location>
</feature>